<comment type="function">
    <text evidence="6">Responsible for synthesis of pseudouridine from uracil-2605 in 23S ribosomal RNA.</text>
</comment>
<dbReference type="EC" id="5.4.99.22" evidence="7"/>
<evidence type="ECO:0000256" key="4">
    <source>
        <dbReference type="ARBA" id="ARBA00023235"/>
    </source>
</evidence>
<dbReference type="Proteomes" id="UP000009102">
    <property type="component" value="Chromosome"/>
</dbReference>
<dbReference type="SUPFAM" id="SSF55120">
    <property type="entry name" value="Pseudouridine synthase"/>
    <property type="match status" value="1"/>
</dbReference>
<dbReference type="PANTHER" id="PTHR47683">
    <property type="entry name" value="PSEUDOURIDINE SYNTHASE FAMILY PROTEIN-RELATED"/>
    <property type="match status" value="1"/>
</dbReference>
<dbReference type="InterPro" id="IPR006145">
    <property type="entry name" value="PsdUridine_synth_RsuA/RluA"/>
</dbReference>
<comment type="catalytic activity">
    <reaction evidence="5">
        <text>uridine(2605) in 23S rRNA = pseudouridine(2605) in 23S rRNA</text>
        <dbReference type="Rhea" id="RHEA:42520"/>
        <dbReference type="Rhea" id="RHEA-COMP:10095"/>
        <dbReference type="Rhea" id="RHEA-COMP:10096"/>
        <dbReference type="ChEBI" id="CHEBI:65314"/>
        <dbReference type="ChEBI" id="CHEBI:65315"/>
        <dbReference type="EC" id="5.4.99.22"/>
    </reaction>
</comment>
<organism evidence="15 16">
    <name type="scientific">Halothiobacillus neapolitanus (strain ATCC 23641 / DSM 15147 / CIP 104769 / NCIMB 8539 / c2)</name>
    <name type="common">Thiobacillus neapolitanus</name>
    <dbReference type="NCBI Taxonomy" id="555778"/>
    <lineage>
        <taxon>Bacteria</taxon>
        <taxon>Pseudomonadati</taxon>
        <taxon>Pseudomonadota</taxon>
        <taxon>Gammaproteobacteria</taxon>
        <taxon>Chromatiales</taxon>
        <taxon>Halothiobacillaceae</taxon>
        <taxon>Halothiobacillus</taxon>
    </lineage>
</organism>
<dbReference type="EMBL" id="CP001801">
    <property type="protein sequence ID" value="ACX96191.1"/>
    <property type="molecule type" value="Genomic_DNA"/>
</dbReference>
<feature type="region of interest" description="Disordered" evidence="13">
    <location>
        <begin position="249"/>
        <end position="369"/>
    </location>
</feature>
<evidence type="ECO:0000256" key="8">
    <source>
        <dbReference type="ARBA" id="ARBA00040042"/>
    </source>
</evidence>
<dbReference type="InterPro" id="IPR042092">
    <property type="entry name" value="PsdUridine_s_RsuA/RluB/E/F_cat"/>
</dbReference>
<evidence type="ECO:0000256" key="5">
    <source>
        <dbReference type="ARBA" id="ARBA00036944"/>
    </source>
</evidence>
<evidence type="ECO:0000313" key="15">
    <source>
        <dbReference type="EMBL" id="ACX96191.1"/>
    </source>
</evidence>
<evidence type="ECO:0000313" key="16">
    <source>
        <dbReference type="Proteomes" id="UP000009102"/>
    </source>
</evidence>
<dbReference type="GO" id="GO:0160139">
    <property type="term" value="F:23S rRNA pseudouridine(2605) synthase activity"/>
    <property type="evidence" value="ECO:0007669"/>
    <property type="project" value="UniProtKB-EC"/>
</dbReference>
<dbReference type="FunFam" id="3.30.70.580:FF:000009">
    <property type="entry name" value="Pseudouridine synthase"/>
    <property type="match status" value="1"/>
</dbReference>
<dbReference type="eggNOG" id="COG1187">
    <property type="taxonomic scope" value="Bacteria"/>
</dbReference>
<dbReference type="GO" id="GO:0000455">
    <property type="term" value="P:enzyme-directed rRNA pseudouridine synthesis"/>
    <property type="evidence" value="ECO:0007669"/>
    <property type="project" value="UniProtKB-ARBA"/>
</dbReference>
<dbReference type="GO" id="GO:0003723">
    <property type="term" value="F:RNA binding"/>
    <property type="evidence" value="ECO:0007669"/>
    <property type="project" value="UniProtKB-KW"/>
</dbReference>
<feature type="domain" description="RNA-binding S4" evidence="14">
    <location>
        <begin position="4"/>
        <end position="63"/>
    </location>
</feature>
<feature type="compositionally biased region" description="Basic and acidic residues" evidence="13">
    <location>
        <begin position="304"/>
        <end position="317"/>
    </location>
</feature>
<comment type="similarity">
    <text evidence="1">Belongs to the pseudouridine synthase RsuA family.</text>
</comment>
<dbReference type="AlphaFoldDB" id="D0L0G8"/>
<dbReference type="GO" id="GO:0005829">
    <property type="term" value="C:cytosol"/>
    <property type="evidence" value="ECO:0007669"/>
    <property type="project" value="UniProtKB-ARBA"/>
</dbReference>
<keyword evidence="4" id="KW-0413">Isomerase</keyword>
<dbReference type="KEGG" id="hna:Hneap_1357"/>
<dbReference type="Pfam" id="PF00849">
    <property type="entry name" value="PseudoU_synth_2"/>
    <property type="match status" value="1"/>
</dbReference>
<sequence length="369" mass="40763">MSKQRLQKILATQGLGSRRMIEGWISAGEVKLNGVVAQLGDVAEAGDVLDVRGQKITVSDETPIRRVIIYHKPEGEITSTSDPEGRPTVFGSLPAIRQGRWITVGRLDFNTSGLLLATNDGELANRLMHPSHQIERTYAVRVLGGLTEDQVKQLTTEVQLDDGPAHFDQLSDAGGTGVNRWYHVTLREGRNREIRRMIEAVGAVVSRLIRISYAGIPLPPRLKPGRAQDLPPEMEDALVKLVGLRPETRRKVQDEDTKRRALKPYRARVQTGTVAKRPAEPFRVPVRAESQEGADTAGRPTSRPIERATTRSSRPGEPRPVLSRARPQMTEEGSDKRGKPARAGGKPIRRERQGTARTTAPGRKPSRGR</sequence>
<dbReference type="CDD" id="cd02556">
    <property type="entry name" value="PseudoU_synth_RluB"/>
    <property type="match status" value="1"/>
</dbReference>
<dbReference type="Gene3D" id="3.30.70.580">
    <property type="entry name" value="Pseudouridine synthase I, catalytic domain, N-terminal subdomain"/>
    <property type="match status" value="1"/>
</dbReference>
<evidence type="ECO:0000256" key="1">
    <source>
        <dbReference type="ARBA" id="ARBA00008348"/>
    </source>
</evidence>
<proteinExistence type="inferred from homology"/>
<feature type="compositionally biased region" description="Basic and acidic residues" evidence="13">
    <location>
        <begin position="249"/>
        <end position="259"/>
    </location>
</feature>
<dbReference type="HOGENOM" id="CLU_024979_1_1_6"/>
<dbReference type="RefSeq" id="WP_012824225.1">
    <property type="nucleotide sequence ID" value="NC_013422.1"/>
</dbReference>
<accession>D0L0G8</accession>
<dbReference type="InterPro" id="IPR036986">
    <property type="entry name" value="S4_RNA-bd_sf"/>
</dbReference>
<evidence type="ECO:0000256" key="7">
    <source>
        <dbReference type="ARBA" id="ARBA00038921"/>
    </source>
</evidence>
<reference evidence="15 16" key="1">
    <citation type="submission" date="2009-10" db="EMBL/GenBank/DDBJ databases">
        <title>Complete sequence of Halothiobacillus neapolitanus c2.</title>
        <authorList>
            <consortium name="US DOE Joint Genome Institute"/>
            <person name="Lucas S."/>
            <person name="Copeland A."/>
            <person name="Lapidus A."/>
            <person name="Glavina del Rio T."/>
            <person name="Tice H."/>
            <person name="Bruce D."/>
            <person name="Goodwin L."/>
            <person name="Pitluck S."/>
            <person name="Davenport K."/>
            <person name="Brettin T."/>
            <person name="Detter J.C."/>
            <person name="Han C."/>
            <person name="Tapia R."/>
            <person name="Larimer F."/>
            <person name="Land M."/>
            <person name="Hauser L."/>
            <person name="Kyrpides N."/>
            <person name="Mikhailova N."/>
            <person name="Kerfeld C."/>
            <person name="Cannon G."/>
            <person name="Heinhort S."/>
        </authorList>
    </citation>
    <scope>NUCLEOTIDE SEQUENCE [LARGE SCALE GENOMIC DNA]</scope>
    <source>
        <strain evidence="16">ATCC 23641 / c2</strain>
    </source>
</reference>
<dbReference type="InterPro" id="IPR002942">
    <property type="entry name" value="S4_RNA-bd"/>
</dbReference>
<name>D0L0G8_HALNC</name>
<dbReference type="Gene3D" id="3.30.70.1560">
    <property type="entry name" value="Alpha-L RNA-binding motif"/>
    <property type="match status" value="1"/>
</dbReference>
<dbReference type="InterPro" id="IPR020103">
    <property type="entry name" value="PsdUridine_synth_cat_dom_sf"/>
</dbReference>
<evidence type="ECO:0000256" key="10">
    <source>
        <dbReference type="ARBA" id="ARBA00042841"/>
    </source>
</evidence>
<dbReference type="InterPro" id="IPR020094">
    <property type="entry name" value="TruA/RsuA/RluB/E/F_N"/>
</dbReference>
<evidence type="ECO:0000256" key="9">
    <source>
        <dbReference type="ARBA" id="ARBA00042486"/>
    </source>
</evidence>
<dbReference type="Pfam" id="PF01479">
    <property type="entry name" value="S4"/>
    <property type="match status" value="1"/>
</dbReference>
<dbReference type="InterPro" id="IPR050343">
    <property type="entry name" value="RsuA_PseudoU_synthase"/>
</dbReference>
<dbReference type="CDD" id="cd00165">
    <property type="entry name" value="S4"/>
    <property type="match status" value="1"/>
</dbReference>
<dbReference type="NCBIfam" id="TIGR00093">
    <property type="entry name" value="pseudouridine synthase"/>
    <property type="match status" value="1"/>
</dbReference>
<evidence type="ECO:0000256" key="6">
    <source>
        <dbReference type="ARBA" id="ARBA00037383"/>
    </source>
</evidence>
<keyword evidence="3 12" id="KW-0694">RNA-binding</keyword>
<dbReference type="SMART" id="SM00363">
    <property type="entry name" value="S4"/>
    <property type="match status" value="1"/>
</dbReference>
<gene>
    <name evidence="15" type="ordered locus">Hneap_1357</name>
</gene>
<dbReference type="Gene3D" id="3.10.290.10">
    <property type="entry name" value="RNA-binding S4 domain"/>
    <property type="match status" value="1"/>
</dbReference>
<keyword evidence="2" id="KW-0698">rRNA processing</keyword>
<dbReference type="PROSITE" id="PS50889">
    <property type="entry name" value="S4"/>
    <property type="match status" value="1"/>
</dbReference>
<dbReference type="NCBIfam" id="NF007976">
    <property type="entry name" value="PRK10700.1"/>
    <property type="match status" value="1"/>
</dbReference>
<evidence type="ECO:0000256" key="12">
    <source>
        <dbReference type="PROSITE-ProRule" id="PRU00182"/>
    </source>
</evidence>
<dbReference type="InterPro" id="IPR000748">
    <property type="entry name" value="PsdUridine_synth_RsuA/RluB/E/F"/>
</dbReference>
<keyword evidence="16" id="KW-1185">Reference proteome</keyword>
<protein>
    <recommendedName>
        <fullName evidence="8">Ribosomal large subunit pseudouridine synthase B</fullName>
        <ecNumber evidence="7">5.4.99.22</ecNumber>
    </recommendedName>
    <alternativeName>
        <fullName evidence="9">23S rRNA pseudouridine(2605) synthase</fullName>
    </alternativeName>
    <alternativeName>
        <fullName evidence="10">rRNA pseudouridylate synthase B</fullName>
    </alternativeName>
    <alternativeName>
        <fullName evidence="11">rRNA-uridine isomerase B</fullName>
    </alternativeName>
</protein>
<dbReference type="SUPFAM" id="SSF55174">
    <property type="entry name" value="Alpha-L RNA-binding motif"/>
    <property type="match status" value="1"/>
</dbReference>
<evidence type="ECO:0000259" key="14">
    <source>
        <dbReference type="SMART" id="SM00363"/>
    </source>
</evidence>
<evidence type="ECO:0000256" key="11">
    <source>
        <dbReference type="ARBA" id="ARBA00043144"/>
    </source>
</evidence>
<evidence type="ECO:0000256" key="13">
    <source>
        <dbReference type="SAM" id="MobiDB-lite"/>
    </source>
</evidence>
<dbReference type="PANTHER" id="PTHR47683:SF3">
    <property type="entry name" value="RIBOSOMAL LARGE SUBUNIT PSEUDOURIDINE SYNTHASE B"/>
    <property type="match status" value="1"/>
</dbReference>
<dbReference type="FunFam" id="3.30.70.1560:FF:000001">
    <property type="entry name" value="Pseudouridine synthase"/>
    <property type="match status" value="1"/>
</dbReference>
<dbReference type="STRING" id="555778.Hneap_1357"/>
<evidence type="ECO:0000256" key="3">
    <source>
        <dbReference type="ARBA" id="ARBA00022884"/>
    </source>
</evidence>
<dbReference type="OrthoDB" id="9807213at2"/>
<evidence type="ECO:0000256" key="2">
    <source>
        <dbReference type="ARBA" id="ARBA00022552"/>
    </source>
</evidence>